<keyword evidence="7" id="KW-0067">ATP-binding</keyword>
<evidence type="ECO:0000256" key="3">
    <source>
        <dbReference type="ARBA" id="ARBA00014846"/>
    </source>
</evidence>
<evidence type="ECO:0000256" key="4">
    <source>
        <dbReference type="ARBA" id="ARBA00022679"/>
    </source>
</evidence>
<dbReference type="InterPro" id="IPR000198">
    <property type="entry name" value="RhoGAP_dom"/>
</dbReference>
<reference evidence="12" key="1">
    <citation type="submission" date="2021-06" db="EMBL/GenBank/DDBJ databases">
        <authorList>
            <person name="Kallberg Y."/>
            <person name="Tangrot J."/>
            <person name="Rosling A."/>
        </authorList>
    </citation>
    <scope>NUCLEOTIDE SEQUENCE</scope>
    <source>
        <strain evidence="12">AZ414A</strain>
    </source>
</reference>
<protein>
    <recommendedName>
        <fullName evidence="3">Inositol-pentakisphosphate 2-kinase</fullName>
        <ecNumber evidence="2">2.7.1.158</ecNumber>
    </recommendedName>
    <alternativeName>
        <fullName evidence="9">Inositol-1,3,4,5,6-pentakisphosphate 2-kinase</fullName>
    </alternativeName>
    <alternativeName>
        <fullName evidence="8">Ins(1,3,4,5,6)P5 2-kinase</fullName>
    </alternativeName>
</protein>
<dbReference type="Proteomes" id="UP000789706">
    <property type="component" value="Unassembled WGS sequence"/>
</dbReference>
<dbReference type="Pfam" id="PF00620">
    <property type="entry name" value="RhoGAP"/>
    <property type="match status" value="1"/>
</dbReference>
<comment type="catalytic activity">
    <reaction evidence="1">
        <text>1D-myo-inositol 1,3,4,5,6-pentakisphosphate + ATP = 1D-myo-inositol hexakisphosphate + ADP + H(+)</text>
        <dbReference type="Rhea" id="RHEA:20313"/>
        <dbReference type="ChEBI" id="CHEBI:15378"/>
        <dbReference type="ChEBI" id="CHEBI:30616"/>
        <dbReference type="ChEBI" id="CHEBI:57733"/>
        <dbReference type="ChEBI" id="CHEBI:58130"/>
        <dbReference type="ChEBI" id="CHEBI:456216"/>
        <dbReference type="EC" id="2.7.1.158"/>
    </reaction>
</comment>
<dbReference type="PANTHER" id="PTHR14456:SF2">
    <property type="entry name" value="INOSITOL-PENTAKISPHOSPHATE 2-KINASE"/>
    <property type="match status" value="1"/>
</dbReference>
<dbReference type="SUPFAM" id="SSF48350">
    <property type="entry name" value="GTPase activation domain, GAP"/>
    <property type="match status" value="1"/>
</dbReference>
<dbReference type="EC" id="2.7.1.158" evidence="2"/>
<dbReference type="GO" id="GO:0032958">
    <property type="term" value="P:inositol phosphate biosynthetic process"/>
    <property type="evidence" value="ECO:0007669"/>
    <property type="project" value="TreeGrafter"/>
</dbReference>
<dbReference type="InterPro" id="IPR009286">
    <property type="entry name" value="Ins_P5_2-kin"/>
</dbReference>
<dbReference type="InterPro" id="IPR043001">
    <property type="entry name" value="IP5_2-K_N_lobe"/>
</dbReference>
<evidence type="ECO:0000256" key="1">
    <source>
        <dbReference type="ARBA" id="ARBA00001774"/>
    </source>
</evidence>
<comment type="caution">
    <text evidence="12">The sequence shown here is derived from an EMBL/GenBank/DDBJ whole genome shotgun (WGS) entry which is preliminary data.</text>
</comment>
<dbReference type="GO" id="GO:0005524">
    <property type="term" value="F:ATP binding"/>
    <property type="evidence" value="ECO:0007669"/>
    <property type="project" value="UniProtKB-KW"/>
</dbReference>
<gene>
    <name evidence="12" type="ORF">DEBURN_LOCUS1731</name>
</gene>
<evidence type="ECO:0000256" key="8">
    <source>
        <dbReference type="ARBA" id="ARBA00029574"/>
    </source>
</evidence>
<dbReference type="PANTHER" id="PTHR14456">
    <property type="entry name" value="INOSITOL POLYPHOSPHATE KINASE 1"/>
    <property type="match status" value="1"/>
</dbReference>
<evidence type="ECO:0000259" key="11">
    <source>
        <dbReference type="PROSITE" id="PS50238"/>
    </source>
</evidence>
<dbReference type="Gene3D" id="3.30.200.110">
    <property type="entry name" value="Inositol-pentakisphosphate 2-kinase, N-lobe"/>
    <property type="match status" value="1"/>
</dbReference>
<dbReference type="GO" id="GO:0005634">
    <property type="term" value="C:nucleus"/>
    <property type="evidence" value="ECO:0007669"/>
    <property type="project" value="TreeGrafter"/>
</dbReference>
<keyword evidence="5" id="KW-0547">Nucleotide-binding</keyword>
<keyword evidence="4" id="KW-0808">Transferase</keyword>
<evidence type="ECO:0000256" key="7">
    <source>
        <dbReference type="ARBA" id="ARBA00022840"/>
    </source>
</evidence>
<dbReference type="Gene3D" id="1.10.555.10">
    <property type="entry name" value="Rho GTPase activation protein"/>
    <property type="match status" value="1"/>
</dbReference>
<evidence type="ECO:0000313" key="13">
    <source>
        <dbReference type="Proteomes" id="UP000789706"/>
    </source>
</evidence>
<keyword evidence="6" id="KW-0418">Kinase</keyword>
<evidence type="ECO:0000256" key="9">
    <source>
        <dbReference type="ARBA" id="ARBA00030342"/>
    </source>
</evidence>
<dbReference type="CDD" id="cd00159">
    <property type="entry name" value="RhoGAP"/>
    <property type="match status" value="1"/>
</dbReference>
<dbReference type="GO" id="GO:0035299">
    <property type="term" value="F:inositol-1,3,4,5,6-pentakisphosphate 2-kinase activity"/>
    <property type="evidence" value="ECO:0007669"/>
    <property type="project" value="UniProtKB-EC"/>
</dbReference>
<dbReference type="PROSITE" id="PS50238">
    <property type="entry name" value="RHOGAP"/>
    <property type="match status" value="1"/>
</dbReference>
<dbReference type="AlphaFoldDB" id="A0A9N8V6R9"/>
<feature type="region of interest" description="Disordered" evidence="10">
    <location>
        <begin position="464"/>
        <end position="483"/>
    </location>
</feature>
<organism evidence="12 13">
    <name type="scientific">Diversispora eburnea</name>
    <dbReference type="NCBI Taxonomy" id="1213867"/>
    <lineage>
        <taxon>Eukaryota</taxon>
        <taxon>Fungi</taxon>
        <taxon>Fungi incertae sedis</taxon>
        <taxon>Mucoromycota</taxon>
        <taxon>Glomeromycotina</taxon>
        <taxon>Glomeromycetes</taxon>
        <taxon>Diversisporales</taxon>
        <taxon>Diversisporaceae</taxon>
        <taxon>Diversispora</taxon>
    </lineage>
</organism>
<evidence type="ECO:0000313" key="12">
    <source>
        <dbReference type="EMBL" id="CAG8445009.1"/>
    </source>
</evidence>
<feature type="compositionally biased region" description="Acidic residues" evidence="10">
    <location>
        <begin position="324"/>
        <end position="337"/>
    </location>
</feature>
<evidence type="ECO:0000256" key="2">
    <source>
        <dbReference type="ARBA" id="ARBA00012023"/>
    </source>
</evidence>
<dbReference type="SMART" id="SM00324">
    <property type="entry name" value="RhoGAP"/>
    <property type="match status" value="1"/>
</dbReference>
<feature type="region of interest" description="Disordered" evidence="10">
    <location>
        <begin position="324"/>
        <end position="344"/>
    </location>
</feature>
<dbReference type="GO" id="GO:0007165">
    <property type="term" value="P:signal transduction"/>
    <property type="evidence" value="ECO:0007669"/>
    <property type="project" value="InterPro"/>
</dbReference>
<dbReference type="EMBL" id="CAJVPK010000083">
    <property type="protein sequence ID" value="CAG8445009.1"/>
    <property type="molecule type" value="Genomic_DNA"/>
</dbReference>
<evidence type="ECO:0000256" key="5">
    <source>
        <dbReference type="ARBA" id="ARBA00022741"/>
    </source>
</evidence>
<accession>A0A9N8V6R9</accession>
<feature type="compositionally biased region" description="Low complexity" evidence="10">
    <location>
        <begin position="464"/>
        <end position="478"/>
    </location>
</feature>
<dbReference type="Pfam" id="PF06090">
    <property type="entry name" value="Ins_P5_2-kin"/>
    <property type="match status" value="1"/>
</dbReference>
<evidence type="ECO:0000256" key="6">
    <source>
        <dbReference type="ARBA" id="ARBA00022777"/>
    </source>
</evidence>
<feature type="domain" description="Rho-GAP" evidence="11">
    <location>
        <begin position="46"/>
        <end position="248"/>
    </location>
</feature>
<dbReference type="OrthoDB" id="19923at2759"/>
<name>A0A9N8V6R9_9GLOM</name>
<sequence length="667" mass="75490">MKYIHTLSELAIDIPLTQIDIPPAVYEITLPQSSIDDENGPLMFNIPIEQLMGSEGENGLPRVVKDCVTFLRAEGLYTEGVFRRSPSSVLLKQAKDAYDRGNPINLEDYGVHVAAVLLKMFFNNLPVAVFPVETYDLLRQIRQRPQNFGKIEFIRSNIFPLLSHATILLLKYVCGLLVDVSKHKDKNLMTSYNLAVMFAPNLVHSGNPLIDVSMCTLVENDKENDKEVSCGGVGIFMKLSINYFDLMFEGYEDPSDRIRRDVDVDVETNTIMTTPPSTLSKVITTPPKRPSIKKMRIGAGVEISGIKVQGMLGIVLRLRKSNYDENDSNDEDNENMDIDSTTTTITRDSKDSPIFLCLYIDNVVKPLLGESICEYVGETILLKVQTKFLKELSNSIRRFRSVKRLHKDIDFNQQYAILTSDQTQFPLITSQTLPSSILLPSSSTRSLSSSTRSLSRSLSSSSRSLSRSLSSSSSSSAISPPPISSPTLSIELKPKWLFLPSSPFISPQNSIKFQTCRFCMHKHYKQKDNKFDQSSITGYCPLDLISFENQRMEKSIEELFKCPDNNLKIFLQGEQNWQQQLSEFFEIDVFNSPDGNQSQNKLIMDSVVKLLSKTILAESSLFNHLKYLQRTLDETDIEGIHKLYLNQQQSKSNLLDPTIEEWKFVKL</sequence>
<dbReference type="InterPro" id="IPR008936">
    <property type="entry name" value="Rho_GTPase_activation_prot"/>
</dbReference>
<keyword evidence="13" id="KW-1185">Reference proteome</keyword>
<proteinExistence type="predicted"/>
<evidence type="ECO:0000256" key="10">
    <source>
        <dbReference type="SAM" id="MobiDB-lite"/>
    </source>
</evidence>